<dbReference type="Pfam" id="PF19648">
    <property type="entry name" value="DUF6151"/>
    <property type="match status" value="1"/>
</dbReference>
<dbReference type="KEGG" id="lmb:C9I47_0537"/>
<name>A0A2U9TDE9_9GAMM</name>
<evidence type="ECO:0000313" key="2">
    <source>
        <dbReference type="Proteomes" id="UP000249447"/>
    </source>
</evidence>
<organism evidence="1 2">
    <name type="scientific">Marilutibacter maris</name>
    <dbReference type="NCBI Taxonomy" id="1605891"/>
    <lineage>
        <taxon>Bacteria</taxon>
        <taxon>Pseudomonadati</taxon>
        <taxon>Pseudomonadota</taxon>
        <taxon>Gammaproteobacteria</taxon>
        <taxon>Lysobacterales</taxon>
        <taxon>Lysobacteraceae</taxon>
        <taxon>Marilutibacter</taxon>
    </lineage>
</organism>
<evidence type="ECO:0000313" key="1">
    <source>
        <dbReference type="EMBL" id="AWV06260.1"/>
    </source>
</evidence>
<gene>
    <name evidence="1" type="ORF">C9I47_0537</name>
</gene>
<dbReference type="OrthoDB" id="4188830at2"/>
<evidence type="ECO:0008006" key="3">
    <source>
        <dbReference type="Google" id="ProtNLM"/>
    </source>
</evidence>
<dbReference type="InterPro" id="IPR011057">
    <property type="entry name" value="Mss4-like_sf"/>
</dbReference>
<dbReference type="EMBL" id="CP029843">
    <property type="protein sequence ID" value="AWV06260.1"/>
    <property type="molecule type" value="Genomic_DNA"/>
</dbReference>
<sequence length="178" mass="19533">MSSIQHVACACGQLRLELEGEPIASVECCCDSCREAGARMARLPGARPVLSEYGTTHLVMQRKDRVRFVAGADQLRQFRLAPDAPTRRVVAACCNTPVFLEFESGHWLSLYGGLWREGALPPLQMRTMAGDLDDASALPDDVPNSKGRSLPFIARLLTAWIAMRFRVPKIAVAGDLHL</sequence>
<keyword evidence="2" id="KW-1185">Reference proteome</keyword>
<protein>
    <recommendedName>
        <fullName evidence="3">CENP-V/GFA domain-containing protein</fullName>
    </recommendedName>
</protein>
<dbReference type="AlphaFoldDB" id="A0A2U9TDE9"/>
<dbReference type="Proteomes" id="UP000249447">
    <property type="component" value="Chromosome"/>
</dbReference>
<dbReference type="Gene3D" id="3.90.1590.10">
    <property type="entry name" value="glutathione-dependent formaldehyde- activating enzyme (gfa)"/>
    <property type="match status" value="1"/>
</dbReference>
<dbReference type="InterPro" id="IPR046149">
    <property type="entry name" value="DUF6151"/>
</dbReference>
<reference evidence="1 2" key="1">
    <citation type="submission" date="2018-05" db="EMBL/GenBank/DDBJ databases">
        <title>The complete genome of Lysobacter maris HZ9B, a marine bacterium antagonistic against terrestrial plant pathogens.</title>
        <authorList>
            <person name="Zhang X.-Q."/>
        </authorList>
    </citation>
    <scope>NUCLEOTIDE SEQUENCE [LARGE SCALE GENOMIC DNA]</scope>
    <source>
        <strain evidence="1 2">HZ9B</strain>
    </source>
</reference>
<accession>A0A2U9TDE9</accession>
<proteinExistence type="predicted"/>
<dbReference type="SUPFAM" id="SSF51316">
    <property type="entry name" value="Mss4-like"/>
    <property type="match status" value="1"/>
</dbReference>